<dbReference type="EMBL" id="KN837366">
    <property type="protein sequence ID" value="KIJ26512.1"/>
    <property type="molecule type" value="Genomic_DNA"/>
</dbReference>
<name>A0A0C9UBP2_SPHS4</name>
<protein>
    <submittedName>
        <fullName evidence="1">Uncharacterized protein</fullName>
    </submittedName>
</protein>
<dbReference type="HOGENOM" id="CLU_2211653_0_0_1"/>
<evidence type="ECO:0000313" key="1">
    <source>
        <dbReference type="EMBL" id="KIJ26512.1"/>
    </source>
</evidence>
<sequence>MSGIAGRALFHLPSTAVLTASARPFSETGSLVPFIFTECQFTSRPQPGYNVKLQRSTQGVFTTRFPYLSFSCAENCWPIVDASASNTLAIPTIPIIRTPSPAHPQPT</sequence>
<dbReference type="Proteomes" id="UP000054279">
    <property type="component" value="Unassembled WGS sequence"/>
</dbReference>
<reference evidence="1 2" key="1">
    <citation type="submission" date="2014-06" db="EMBL/GenBank/DDBJ databases">
        <title>Evolutionary Origins and Diversification of the Mycorrhizal Mutualists.</title>
        <authorList>
            <consortium name="DOE Joint Genome Institute"/>
            <consortium name="Mycorrhizal Genomics Consortium"/>
            <person name="Kohler A."/>
            <person name="Kuo A."/>
            <person name="Nagy L.G."/>
            <person name="Floudas D."/>
            <person name="Copeland A."/>
            <person name="Barry K.W."/>
            <person name="Cichocki N."/>
            <person name="Veneault-Fourrey C."/>
            <person name="LaButti K."/>
            <person name="Lindquist E.A."/>
            <person name="Lipzen A."/>
            <person name="Lundell T."/>
            <person name="Morin E."/>
            <person name="Murat C."/>
            <person name="Riley R."/>
            <person name="Ohm R."/>
            <person name="Sun H."/>
            <person name="Tunlid A."/>
            <person name="Henrissat B."/>
            <person name="Grigoriev I.V."/>
            <person name="Hibbett D.S."/>
            <person name="Martin F."/>
        </authorList>
    </citation>
    <scope>NUCLEOTIDE SEQUENCE [LARGE SCALE GENOMIC DNA]</scope>
    <source>
        <strain evidence="1 2">SS14</strain>
    </source>
</reference>
<gene>
    <name evidence="1" type="ORF">M422DRAFT_272388</name>
</gene>
<keyword evidence="2" id="KW-1185">Reference proteome</keyword>
<evidence type="ECO:0000313" key="2">
    <source>
        <dbReference type="Proteomes" id="UP000054279"/>
    </source>
</evidence>
<proteinExistence type="predicted"/>
<dbReference type="AlphaFoldDB" id="A0A0C9UBP2"/>
<organism evidence="1 2">
    <name type="scientific">Sphaerobolus stellatus (strain SS14)</name>
    <dbReference type="NCBI Taxonomy" id="990650"/>
    <lineage>
        <taxon>Eukaryota</taxon>
        <taxon>Fungi</taxon>
        <taxon>Dikarya</taxon>
        <taxon>Basidiomycota</taxon>
        <taxon>Agaricomycotina</taxon>
        <taxon>Agaricomycetes</taxon>
        <taxon>Phallomycetidae</taxon>
        <taxon>Geastrales</taxon>
        <taxon>Sphaerobolaceae</taxon>
        <taxon>Sphaerobolus</taxon>
    </lineage>
</organism>
<accession>A0A0C9UBP2</accession>